<dbReference type="InterPro" id="IPR004027">
    <property type="entry name" value="SEC_C_motif"/>
</dbReference>
<accession>A0ABS0L4I7</accession>
<dbReference type="RefSeq" id="WP_196956070.1">
    <property type="nucleotide sequence ID" value="NZ_JADWYK010000010.1"/>
</dbReference>
<sequence>MRRQFFKHRDKVLEQEGEKQFRRLAGPGAQLVSSVFETPKAHYEHDLLVIVGSTVLVVEAKASPPIEPSRLPERAFERLRQSFRKDTGIQKGFEQAARLQRRLTAGESVPLYSRTGELVVTLDPQQHTECFCICLTRDNFGHLATNLSLLLEKTPTEPYPWAVNILDLEALANAWDFLGWDFSRLRDYLRQRQQVQGLMVGSDELEFAGAFIRHGNLTFGLDARVDLMPLDPHYSDFFDELYIHLRNGGPAPSRQFTKPVLRDVRESLRMGQPVFGKAEDLAGLAKSPGRNDPCPCNSGLKWKKCHGR</sequence>
<evidence type="ECO:0000313" key="1">
    <source>
        <dbReference type="EMBL" id="MBG8555050.1"/>
    </source>
</evidence>
<comment type="caution">
    <text evidence="1">The sequence shown here is derived from an EMBL/GenBank/DDBJ whole genome shotgun (WGS) entry which is preliminary data.</text>
</comment>
<evidence type="ECO:0000313" key="2">
    <source>
        <dbReference type="Proteomes" id="UP000601099"/>
    </source>
</evidence>
<dbReference type="Proteomes" id="UP000601099">
    <property type="component" value="Unassembled WGS sequence"/>
</dbReference>
<dbReference type="EMBL" id="JADWYK010000010">
    <property type="protein sequence ID" value="MBG8555050.1"/>
    <property type="molecule type" value="Genomic_DNA"/>
</dbReference>
<protein>
    <submittedName>
        <fullName evidence="1">SEC-C domain-containing protein</fullName>
    </submittedName>
</protein>
<gene>
    <name evidence="1" type="ORF">I5L79_15965</name>
</gene>
<proteinExistence type="predicted"/>
<keyword evidence="2" id="KW-1185">Reference proteome</keyword>
<dbReference type="Gene3D" id="3.10.450.50">
    <property type="match status" value="1"/>
</dbReference>
<name>A0ABS0L4I7_9BACT</name>
<dbReference type="Pfam" id="PF02810">
    <property type="entry name" value="SEC-C"/>
    <property type="match status" value="1"/>
</dbReference>
<dbReference type="SUPFAM" id="SSF103642">
    <property type="entry name" value="Sec-C motif"/>
    <property type="match status" value="1"/>
</dbReference>
<organism evidence="1 2">
    <name type="scientific">Hymenobacter guriensis</name>
    <dbReference type="NCBI Taxonomy" id="2793065"/>
    <lineage>
        <taxon>Bacteria</taxon>
        <taxon>Pseudomonadati</taxon>
        <taxon>Bacteroidota</taxon>
        <taxon>Cytophagia</taxon>
        <taxon>Cytophagales</taxon>
        <taxon>Hymenobacteraceae</taxon>
        <taxon>Hymenobacter</taxon>
    </lineage>
</organism>
<reference evidence="1 2" key="1">
    <citation type="submission" date="2020-11" db="EMBL/GenBank/DDBJ databases">
        <title>Hymenobacter sp.</title>
        <authorList>
            <person name="Kim M.K."/>
        </authorList>
    </citation>
    <scope>NUCLEOTIDE SEQUENCE [LARGE SCALE GENOMIC DNA]</scope>
    <source>
        <strain evidence="1 2">BT594</strain>
    </source>
</reference>